<dbReference type="SUPFAM" id="SSF103515">
    <property type="entry name" value="Autotransporter"/>
    <property type="match status" value="1"/>
</dbReference>
<dbReference type="PROSITE" id="PS51208">
    <property type="entry name" value="AUTOTRANSPORTER"/>
    <property type="match status" value="1"/>
</dbReference>
<evidence type="ECO:0000313" key="4">
    <source>
        <dbReference type="Proteomes" id="UP000494183"/>
    </source>
</evidence>
<dbReference type="EMBL" id="CADILH010000002">
    <property type="protein sequence ID" value="CAB3930394.1"/>
    <property type="molecule type" value="Genomic_DNA"/>
</dbReference>
<sequence>MNSAQDFPTPGRNGLRLTWLALLLQAGLSTVYVFGRPASAQTAPLAYQLRGADGTCCSSGGHPNNGHDGQWGQRDFVQTDSNQRISAGAPGQTGILIDVSGGNGGNGRDANENHWGGNGGGGRIIDYTLAASTVHAAGRGIDLYSTGGNGGLWGNADGPNGGYGIGGDGHQARATLNNVTVSGTGFGIAVQSWGGAGTDSAIADGFSGAYTSGHGGGAGLAAVILQGTTSVVARGPGPGDVNAGVGLISSGGNGGAAEHTGDFGGHSDAGRGGDASAVTFTSSAGVSVAGHGDGVHGVIARSLGGNASTANGTDTKAAAGGNAGQVTINNGGAILADGNRGIGLYALTQGGNGGNGGNGSWSGGHDGGAGGSPGATTITNTGSITAGTNDTVGAKGIVASVLGGEGGPGGASGAFGAGGNGGAGAVAGQAITITNAGAISTYGNDAAAVIANSAGGGGGLASSSNGIIAVGGGHGGTGGAGGGIAMSNSGGIDTSGDNSAAVLLQSIGGGGGVGGDANSTGVIASVAIGGSGGAAGNGGLIQFSSQGKILTRGGNASGVVLQSIGGGGGSGGSANAVGVGVGLNVALATGGKGGSGGSGNTVSFTQARQGVITTQGAHSNGVLAQSIGGGGGSGGLANSRVVTIAPQLGDNPSGAVTLAVSNGGAGQGAGDGGTILVMNQGGIHTLDAHSNGVLVQSIGGGGGNGGGVLAPVKTPVIGNSLINLQLTVQHGGQGGPGGSGGPVQAGNDVTGIIATAGVGAAGIVAQSIGGGGGNGGIVQMHDASSFNDILGAPGNLAGLLTKAADWLEKGPQLAFSKAVSLSVGVTTGGNGGAGNAASAFSVRNDGAIATAGDHAPGILAQSVGGGGGNAGAIDSAGASTLLSSIDALIKEAESGAQDLFTVALPQTNITHQTGGNGGAAGTGGGTASNPAIVTNTGTIATQGNGSAGIVAQSIGGGGGRSAASGQDLQAAVSAGAGGQAPAIIDGITRIINILGTKGGSLLGGLINVRNGGLAGASGAGGAVTVDASASTSRVTTQGSQAPGILAQSVGGGGGISMVDQPLFLWSQATSTLSLGAAGDPGQGMKTSAGGAASVVHGGALATDGSGSAGILAQSVGGGGGVSALAMRNASVAAIAQTATLSINVGGDYPSDSYSGFSASQLSAGSVNAANNLGRIVTQGVYAPGILAQSVGGGGGVAAVSSTVILSGVDIRLGSTATDAGGPFASNLNGAGGNVTVTNTGGSIATSGALSFGVLAQSVGGGGGLVTIDSGAGPAANAANIRFGSSAPMAGPAGTVTVTQDVGGSIVTAGTNSHAIVAQSVGGGGGIAGLATQAGLVALQSVASPAQGGDGNTVNVSVAGRVATSGRGAAGILAQSVGGGGGLAGDQSFSQSSAALVQNAGLTGGKGNGGAVNVTVGTGGTVQTSGSNAPAILAMSVGGGGVFKDGVLYQYSTPGNDPAYGGPISIDIGHAAQVIASGGSSPAVVALSNGAYGGGRAISVNLGQNALVSADSTSGTGILAVTPFAGTTITNAGVIQAKTAIDVAGAAVVNNNGIVAGDVLMGPGSTFNNNPGAALYSGARFQGDLASAGILNPSGPGVFTATRITGTLNHTGTYRPDLDFGGHNSDFISVSGPSTLAGTVRPVLRNPVKNVWLGIGHFDAEQNSMPATASDSPLFQYTLKNNGGAGLRDPLISVDADFTPAAFPLNADRARIANSLQALWDQGKKSDASTFDKFTGIQSAEQYRDALNGIAHDGQFARAANQMHASYASLNRMMSCPTFVGESTILREGDCVWTRLDTNWTQRKSTSDDEGYRVRQSTLTLGAQREIATNWFLGGSLSYAYGKTTSASDLSGNSDTYAGGLALKYNNAPWQVSVAVHGGVEKSRMSRGTLDGVAKSKPESSFLAARLRTAYEFSQPSWYLRPYVDFDVNHVRQEGYGEQGAGAFNLKVRGNDTTSFMATPMIELGGRKDLANGATLRSYVAGGMSFLSGGDVVTTMQLNGPGAVPFTLRSGMPKTYGNLSAGLEYVTRKGVEFKTEYGLRGNGQYRDQSLTLRAAYRF</sequence>
<accession>A0A6S7EXZ8</accession>
<feature type="domain" description="Autotransporter" evidence="2">
    <location>
        <begin position="1784"/>
        <end position="2057"/>
    </location>
</feature>
<name>A0A6S7EXZ8_9BURK</name>
<proteinExistence type="predicted"/>
<dbReference type="Proteomes" id="UP000494183">
    <property type="component" value="Unassembled WGS sequence"/>
</dbReference>
<evidence type="ECO:0000256" key="1">
    <source>
        <dbReference type="SAM" id="MobiDB-lite"/>
    </source>
</evidence>
<evidence type="ECO:0000259" key="2">
    <source>
        <dbReference type="PROSITE" id="PS51208"/>
    </source>
</evidence>
<dbReference type="RefSeq" id="WP_175200716.1">
    <property type="nucleotide sequence ID" value="NZ_CADILH010000002.1"/>
</dbReference>
<reference evidence="3 4" key="1">
    <citation type="submission" date="2020-04" db="EMBL/GenBank/DDBJ databases">
        <authorList>
            <person name="De Canck E."/>
        </authorList>
    </citation>
    <scope>NUCLEOTIDE SEQUENCE [LARGE SCALE GENOMIC DNA]</scope>
    <source>
        <strain evidence="3 4">LMG 6000</strain>
    </source>
</reference>
<dbReference type="InterPro" id="IPR036709">
    <property type="entry name" value="Autotransporte_beta_dom_sf"/>
</dbReference>
<protein>
    <recommendedName>
        <fullName evidence="2">Autotransporter domain-containing protein</fullName>
    </recommendedName>
</protein>
<dbReference type="InterPro" id="IPR005546">
    <property type="entry name" value="Autotransporte_beta"/>
</dbReference>
<feature type="region of interest" description="Disordered" evidence="1">
    <location>
        <begin position="86"/>
        <end position="117"/>
    </location>
</feature>
<keyword evidence="4" id="KW-1185">Reference proteome</keyword>
<dbReference type="SMART" id="SM00869">
    <property type="entry name" value="Autotransporter"/>
    <property type="match status" value="1"/>
</dbReference>
<gene>
    <name evidence="3" type="ORF">LMG6000_01448</name>
</gene>
<organism evidence="3 4">
    <name type="scientific">Achromobacter insolitus</name>
    <dbReference type="NCBI Taxonomy" id="217204"/>
    <lineage>
        <taxon>Bacteria</taxon>
        <taxon>Pseudomonadati</taxon>
        <taxon>Pseudomonadota</taxon>
        <taxon>Betaproteobacteria</taxon>
        <taxon>Burkholderiales</taxon>
        <taxon>Alcaligenaceae</taxon>
        <taxon>Achromobacter</taxon>
    </lineage>
</organism>
<evidence type="ECO:0000313" key="3">
    <source>
        <dbReference type="EMBL" id="CAB3930394.1"/>
    </source>
</evidence>